<feature type="compositionally biased region" description="Acidic residues" evidence="9">
    <location>
        <begin position="635"/>
        <end position="644"/>
    </location>
</feature>
<accession>A0A8J6FDS6</accession>
<feature type="compositionally biased region" description="Gly residues" evidence="9">
    <location>
        <begin position="926"/>
        <end position="945"/>
    </location>
</feature>
<evidence type="ECO:0000256" key="4">
    <source>
        <dbReference type="ARBA" id="ARBA00022843"/>
    </source>
</evidence>
<dbReference type="Pfam" id="PF03154">
    <property type="entry name" value="Atrophin-1"/>
    <property type="match status" value="2"/>
</dbReference>
<dbReference type="InterPro" id="IPR017993">
    <property type="entry name" value="Atrophin-1"/>
</dbReference>
<feature type="region of interest" description="Disordered" evidence="9">
    <location>
        <begin position="1"/>
        <end position="672"/>
    </location>
</feature>
<feature type="region of interest" description="Disordered" evidence="9">
    <location>
        <begin position="693"/>
        <end position="786"/>
    </location>
</feature>
<evidence type="ECO:0000313" key="11">
    <source>
        <dbReference type="Proteomes" id="UP000770717"/>
    </source>
</evidence>
<evidence type="ECO:0008006" key="12">
    <source>
        <dbReference type="Google" id="ProtNLM"/>
    </source>
</evidence>
<feature type="compositionally biased region" description="Pro residues" evidence="9">
    <location>
        <begin position="175"/>
        <end position="188"/>
    </location>
</feature>
<feature type="compositionally biased region" description="Low complexity" evidence="9">
    <location>
        <begin position="756"/>
        <end position="767"/>
    </location>
</feature>
<feature type="compositionally biased region" description="Polar residues" evidence="9">
    <location>
        <begin position="501"/>
        <end position="540"/>
    </location>
</feature>
<evidence type="ECO:0000256" key="3">
    <source>
        <dbReference type="ARBA" id="ARBA00022553"/>
    </source>
</evidence>
<dbReference type="EMBL" id="WNTK01000004">
    <property type="protein sequence ID" value="KAG9484740.1"/>
    <property type="molecule type" value="Genomic_DNA"/>
</dbReference>
<dbReference type="PANTHER" id="PTHR13859">
    <property type="entry name" value="ATROPHIN-RELATED"/>
    <property type="match status" value="1"/>
</dbReference>
<feature type="compositionally biased region" description="Polar residues" evidence="9">
    <location>
        <begin position="397"/>
        <end position="408"/>
    </location>
</feature>
<evidence type="ECO:0000256" key="5">
    <source>
        <dbReference type="ARBA" id="ARBA00022990"/>
    </source>
</evidence>
<feature type="compositionally biased region" description="Basic and acidic residues" evidence="9">
    <location>
        <begin position="18"/>
        <end position="29"/>
    </location>
</feature>
<evidence type="ECO:0000313" key="10">
    <source>
        <dbReference type="EMBL" id="KAG9484739.1"/>
    </source>
</evidence>
<gene>
    <name evidence="10" type="ORF">GDO78_008051</name>
</gene>
<feature type="compositionally biased region" description="Polar residues" evidence="9">
    <location>
        <begin position="471"/>
        <end position="488"/>
    </location>
</feature>
<comment type="caution">
    <text evidence="10">The sequence shown here is derived from an EMBL/GenBank/DDBJ whole genome shotgun (WGS) entry which is preliminary data.</text>
</comment>
<dbReference type="OrthoDB" id="6147534at2759"/>
<dbReference type="GO" id="GO:0005634">
    <property type="term" value="C:nucleus"/>
    <property type="evidence" value="ECO:0007669"/>
    <property type="project" value="UniProtKB-SubCell"/>
</dbReference>
<dbReference type="PRINTS" id="PR01222">
    <property type="entry name" value="ATROPHIN"/>
</dbReference>
<feature type="compositionally biased region" description="Basic and acidic residues" evidence="9">
    <location>
        <begin position="1"/>
        <end position="11"/>
    </location>
</feature>
<feature type="compositionally biased region" description="Low complexity" evidence="9">
    <location>
        <begin position="591"/>
        <end position="603"/>
    </location>
</feature>
<dbReference type="Proteomes" id="UP000770717">
    <property type="component" value="Unassembled WGS sequence"/>
</dbReference>
<feature type="compositionally biased region" description="Basic and acidic residues" evidence="9">
    <location>
        <begin position="856"/>
        <end position="867"/>
    </location>
</feature>
<evidence type="ECO:0000256" key="1">
    <source>
        <dbReference type="ARBA" id="ARBA00004123"/>
    </source>
</evidence>
<evidence type="ECO:0000256" key="8">
    <source>
        <dbReference type="ARBA" id="ARBA00023242"/>
    </source>
</evidence>
<sequence length="1130" mass="120574">MKTRQNKDSKMSMRSGRKKESVGPREERRARGRASPGAISTSSSDSKSEKGRPSAKKGRMDDSVPKSSKRERVKDSSESEGEAGKSQKKAKMESPEVPRPPPDEESLDGQSGNEDGGSDPRDIDQDNRSTSPSLHSGDSESDASSVPSPKSFPSLYRGPGSPPPPASPVAENAVLPPPPQASQPPAPSEPQNARPYPAPHLPQLYPSSGGMVKTGPSQTSQAKPPPTTPIAGLGSPRPLASPTAAPPPSLPTNSSSTASYPHVAHNLPPPPALRPLNASPGLPSQVGEKTGQPLPSASCTLRYPPYPGQYPPGYPHQYPTQGKYGQPQPGPHPSWGQGGLNYGRNEGAPRYPQPPSQNGQMVGGQNLGGGFGPPHHSSTRAQSPHNNHPPHPMPTPGTLQSPASQSNVLHPHGGAAGGQGQSPNHNTTNSHHPHILPNRGRSPTPQVSQPPAVAPPSNHHPPHVLPGAILSPSSHHQNNTQLSNSASVNGGGQSPAPPNTSHPSSQPPSTGGNLAYSSQAEPPNPQTTHTAYQPHSNSSACHYPPNNQNYANYPFQGYKGAPPTAQPYKSGPPPPYKTGTFPVSTPPPVPTQSFKDASPTTPSTAPPPPPPPAPAPPPPAPAPAPAPVQIKQEPIEECEAEDDSPVPPVSSPSPPPKIVDTPSHASQSARFNKHLDRGYNSCCRTDLYFVPLEGSKLSKKRSEQIERARRETEQRAREERERERERERELERNVQKLESRSHDCPQLCPQPPPHHPSLALPSPSSAPSRPPHFEPPGAVAAVPPYLGPDTPALRTLSEYARPHVLSPAGRAPQPGHPPHHPFYLPLGDPLLAYNLPAVFASDPSRAERELRERLKPGYEVKPGELDPLHPSTLPVPHPHHHQPPPQPPPSTAGVPPQMGLHPAFSYHHGQHSHQHAIERERLALGAAGGGPGAGPGAPGAAGGARGELSYAERLAAERQHAERVAALSGDPLTRLQMLNVTPHHHQHSHIHSHLHLHQQDAIHAASAAVHPLMDPLTSGSHLTRIPYPAAALQNPLIPHPLHDSDVLRQQIFASPYRDLPSSLSAPLSAAHQLQAMHAQSAELQRLALEQQHWLQTHHPLQGVPLPGQEDYYRLMQFFYSHLKKETDKTL</sequence>
<keyword evidence="5" id="KW-0007">Acetylation</keyword>
<evidence type="ECO:0000256" key="2">
    <source>
        <dbReference type="ARBA" id="ARBA00022499"/>
    </source>
</evidence>
<feature type="compositionally biased region" description="Polar residues" evidence="9">
    <location>
        <begin position="128"/>
        <end position="148"/>
    </location>
</feature>
<keyword evidence="8" id="KW-0539">Nucleus</keyword>
<comment type="subcellular location">
    <subcellularLocation>
        <location evidence="1">Nucleus</location>
    </subcellularLocation>
</comment>
<reference evidence="10" key="1">
    <citation type="thesis" date="2020" institute="ProQuest LLC" country="789 East Eisenhower Parkway, Ann Arbor, MI, USA">
        <title>Comparative Genomics and Chromosome Evolution.</title>
        <authorList>
            <person name="Mudd A.B."/>
        </authorList>
    </citation>
    <scope>NUCLEOTIDE SEQUENCE</scope>
    <source>
        <strain evidence="10">HN-11 Male</strain>
        <tissue evidence="10">Kidney and liver</tissue>
    </source>
</reference>
<dbReference type="EMBL" id="WNTK01000004">
    <property type="protein sequence ID" value="KAG9484741.1"/>
    <property type="molecule type" value="Genomic_DNA"/>
</dbReference>
<feature type="compositionally biased region" description="Low complexity" evidence="9">
    <location>
        <begin position="445"/>
        <end position="457"/>
    </location>
</feature>
<feature type="compositionally biased region" description="Low complexity" evidence="9">
    <location>
        <begin position="421"/>
        <end position="430"/>
    </location>
</feature>
<feature type="compositionally biased region" description="Low complexity" evidence="9">
    <location>
        <begin position="543"/>
        <end position="554"/>
    </location>
</feature>
<evidence type="ECO:0000256" key="9">
    <source>
        <dbReference type="SAM" id="MobiDB-lite"/>
    </source>
</evidence>
<dbReference type="InterPro" id="IPR002951">
    <property type="entry name" value="Atrophin-like"/>
</dbReference>
<dbReference type="PANTHER" id="PTHR13859:SF9">
    <property type="entry name" value="ATROPHIN-1"/>
    <property type="match status" value="1"/>
</dbReference>
<dbReference type="AlphaFoldDB" id="A0A8J6FDS6"/>
<protein>
    <recommendedName>
        <fullName evidence="12">Atrophin 1</fullName>
    </recommendedName>
</protein>
<feature type="compositionally biased region" description="Pro residues" evidence="9">
    <location>
        <begin position="645"/>
        <end position="657"/>
    </location>
</feature>
<feature type="compositionally biased region" description="Basic and acidic residues" evidence="9">
    <location>
        <begin position="700"/>
        <end position="743"/>
    </location>
</feature>
<feature type="region of interest" description="Disordered" evidence="9">
    <location>
        <begin position="856"/>
        <end position="945"/>
    </location>
</feature>
<keyword evidence="11" id="KW-1185">Reference proteome</keyword>
<keyword evidence="6" id="KW-0805">Transcription regulation</keyword>
<feature type="compositionally biased region" description="Pro residues" evidence="9">
    <location>
        <begin position="604"/>
        <end position="626"/>
    </location>
</feature>
<evidence type="ECO:0000256" key="7">
    <source>
        <dbReference type="ARBA" id="ARBA00023163"/>
    </source>
</evidence>
<keyword evidence="4" id="KW-0832">Ubl conjugation</keyword>
<feature type="compositionally biased region" description="Basic and acidic residues" evidence="9">
    <location>
        <begin position="118"/>
        <end position="127"/>
    </location>
</feature>
<feature type="compositionally biased region" description="Gly residues" evidence="9">
    <location>
        <begin position="361"/>
        <end position="372"/>
    </location>
</feature>
<dbReference type="EMBL" id="WNTK01000004">
    <property type="protein sequence ID" value="KAG9484739.1"/>
    <property type="molecule type" value="Genomic_DNA"/>
</dbReference>
<organism evidence="10 11">
    <name type="scientific">Eleutherodactylus coqui</name>
    <name type="common">Puerto Rican coqui</name>
    <dbReference type="NCBI Taxonomy" id="57060"/>
    <lineage>
        <taxon>Eukaryota</taxon>
        <taxon>Metazoa</taxon>
        <taxon>Chordata</taxon>
        <taxon>Craniata</taxon>
        <taxon>Vertebrata</taxon>
        <taxon>Euteleostomi</taxon>
        <taxon>Amphibia</taxon>
        <taxon>Batrachia</taxon>
        <taxon>Anura</taxon>
        <taxon>Neobatrachia</taxon>
        <taxon>Hyloidea</taxon>
        <taxon>Eleutherodactylidae</taxon>
        <taxon>Eleutherodactylinae</taxon>
        <taxon>Eleutherodactylus</taxon>
        <taxon>Eleutherodactylus</taxon>
    </lineage>
</organism>
<evidence type="ECO:0000256" key="6">
    <source>
        <dbReference type="ARBA" id="ARBA00023015"/>
    </source>
</evidence>
<feature type="compositionally biased region" description="Pro residues" evidence="9">
    <location>
        <begin position="304"/>
        <end position="314"/>
    </location>
</feature>
<keyword evidence="3" id="KW-0597">Phosphoprotein</keyword>
<keyword evidence="7" id="KW-0804">Transcription</keyword>
<feature type="compositionally biased region" description="Low complexity" evidence="9">
    <location>
        <begin position="33"/>
        <end position="45"/>
    </location>
</feature>
<proteinExistence type="predicted"/>
<keyword evidence="2" id="KW-1017">Isopeptide bond</keyword>
<feature type="compositionally biased region" description="Basic and acidic residues" evidence="9">
    <location>
        <begin position="46"/>
        <end position="96"/>
    </location>
</feature>
<dbReference type="GO" id="GO:0003714">
    <property type="term" value="F:transcription corepressor activity"/>
    <property type="evidence" value="ECO:0007669"/>
    <property type="project" value="TreeGrafter"/>
</dbReference>
<name>A0A8J6FDS6_ELECQ</name>